<dbReference type="Pfam" id="PF01527">
    <property type="entry name" value="HTH_Tnp_1"/>
    <property type="match status" value="1"/>
</dbReference>
<evidence type="ECO:0000313" key="3">
    <source>
        <dbReference type="EMBL" id="WSD10704.1"/>
    </source>
</evidence>
<dbReference type="InterPro" id="IPR036388">
    <property type="entry name" value="WH-like_DNA-bd_sf"/>
</dbReference>
<evidence type="ECO:0000256" key="1">
    <source>
        <dbReference type="SAM" id="Coils"/>
    </source>
</evidence>
<feature type="region of interest" description="Disordered" evidence="2">
    <location>
        <begin position="81"/>
        <end position="102"/>
    </location>
</feature>
<dbReference type="Proteomes" id="UP001335325">
    <property type="component" value="Chromosome"/>
</dbReference>
<organism evidence="3 4">
    <name type="scientific">Streptomyces hirsutus</name>
    <dbReference type="NCBI Taxonomy" id="35620"/>
    <lineage>
        <taxon>Bacteria</taxon>
        <taxon>Bacillati</taxon>
        <taxon>Actinomycetota</taxon>
        <taxon>Actinomycetes</taxon>
        <taxon>Kitasatosporales</taxon>
        <taxon>Streptomycetaceae</taxon>
        <taxon>Streptomyces</taxon>
    </lineage>
</organism>
<dbReference type="InterPro" id="IPR002514">
    <property type="entry name" value="Transposase_8"/>
</dbReference>
<keyword evidence="1" id="KW-0175">Coiled coil</keyword>
<keyword evidence="4" id="KW-1185">Reference proteome</keyword>
<sequence length="117" mass="13503">MRERAVRMYGAAEPKPVIRRLAEEFGVHHEVLRGWIRQADADTDERDVLLTSDERAELSALRKENARLERANEVLRTASVFRGTARPDPTRTGRRRSSTSTRGFVDLHVDTLRVQHR</sequence>
<name>A0ABZ1GXA8_9ACTN</name>
<feature type="coiled-coil region" evidence="1">
    <location>
        <begin position="51"/>
        <end position="78"/>
    </location>
</feature>
<reference evidence="3 4" key="1">
    <citation type="submission" date="2022-10" db="EMBL/GenBank/DDBJ databases">
        <title>The complete genomes of actinobacterial strains from the NBC collection.</title>
        <authorList>
            <person name="Joergensen T.S."/>
            <person name="Alvarez Arevalo M."/>
            <person name="Sterndorff E.B."/>
            <person name="Faurdal D."/>
            <person name="Vuksanovic O."/>
            <person name="Mourched A.-S."/>
            <person name="Charusanti P."/>
            <person name="Shaw S."/>
            <person name="Blin K."/>
            <person name="Weber T."/>
        </authorList>
    </citation>
    <scope>NUCLEOTIDE SEQUENCE [LARGE SCALE GENOMIC DNA]</scope>
    <source>
        <strain evidence="3 4">NBC 01753</strain>
    </source>
</reference>
<gene>
    <name evidence="3" type="ORF">OIE73_36740</name>
</gene>
<proteinExistence type="predicted"/>
<dbReference type="Gene3D" id="1.10.10.10">
    <property type="entry name" value="Winged helix-like DNA-binding domain superfamily/Winged helix DNA-binding domain"/>
    <property type="match status" value="1"/>
</dbReference>
<evidence type="ECO:0000313" key="4">
    <source>
        <dbReference type="Proteomes" id="UP001335325"/>
    </source>
</evidence>
<accession>A0ABZ1GXA8</accession>
<dbReference type="EMBL" id="CP109134">
    <property type="protein sequence ID" value="WSD10704.1"/>
    <property type="molecule type" value="Genomic_DNA"/>
</dbReference>
<evidence type="ECO:0000256" key="2">
    <source>
        <dbReference type="SAM" id="MobiDB-lite"/>
    </source>
</evidence>
<dbReference type="InterPro" id="IPR009057">
    <property type="entry name" value="Homeodomain-like_sf"/>
</dbReference>
<dbReference type="SUPFAM" id="SSF46689">
    <property type="entry name" value="Homeodomain-like"/>
    <property type="match status" value="1"/>
</dbReference>
<protein>
    <submittedName>
        <fullName evidence="3">Transposase</fullName>
    </submittedName>
</protein>